<proteinExistence type="predicted"/>
<reference evidence="1 2" key="1">
    <citation type="submission" date="2019-09" db="EMBL/GenBank/DDBJ databases">
        <title>Genome sequence of Rhodovastum atsumiense, a diverse member of the Acetobacteraceae family of non-sulfur purple photosynthetic bacteria.</title>
        <authorList>
            <person name="Meyer T."/>
            <person name="Kyndt J."/>
        </authorList>
    </citation>
    <scope>NUCLEOTIDE SEQUENCE [LARGE SCALE GENOMIC DNA]</scope>
    <source>
        <strain evidence="1 2">DSM 21279</strain>
    </source>
</reference>
<dbReference type="AlphaFoldDB" id="A0A5M6IK78"/>
<dbReference type="Proteomes" id="UP000325255">
    <property type="component" value="Unassembled WGS sequence"/>
</dbReference>
<name>A0A5M6IK78_9PROT</name>
<dbReference type="Pfam" id="PF04796">
    <property type="entry name" value="RepA_C"/>
    <property type="match status" value="1"/>
</dbReference>
<dbReference type="OrthoDB" id="932750at2"/>
<evidence type="ECO:0000313" key="2">
    <source>
        <dbReference type="Proteomes" id="UP000325255"/>
    </source>
</evidence>
<dbReference type="EMBL" id="VWPK01000093">
    <property type="protein sequence ID" value="KAA5608269.1"/>
    <property type="molecule type" value="Genomic_DNA"/>
</dbReference>
<comment type="caution">
    <text evidence="1">The sequence shown here is derived from an EMBL/GenBank/DDBJ whole genome shotgun (WGS) entry which is preliminary data.</text>
</comment>
<evidence type="ECO:0000313" key="1">
    <source>
        <dbReference type="EMBL" id="KAA5608269.1"/>
    </source>
</evidence>
<gene>
    <name evidence="1" type="ORF">F1189_29875</name>
</gene>
<keyword evidence="2" id="KW-1185">Reference proteome</keyword>
<dbReference type="InterPro" id="IPR006881">
    <property type="entry name" value="RepA_C"/>
</dbReference>
<protein>
    <submittedName>
        <fullName evidence="1">Pirin</fullName>
    </submittedName>
</protein>
<dbReference type="RefSeq" id="WP_150045525.1">
    <property type="nucleotide sequence ID" value="NZ_OW485603.1"/>
</dbReference>
<sequence>MSKIHRLVREHGHANARLMVPAEERHLVDNAAYILAQETLSLGITYSGFCLTALPHRQLGTEERWERRGHNITLVVEPGVLFDHQGVTKVHGVPYGSRARMILLYLQTRAVQASSPEVELGRSMRDWLGRMGVSIGGKTVREIRDQADRISACRLTFLWHGEKQNAFTKDSIVQHGIQFYDKTDNQMQLWVDTVKLSPTFYAALKDHPVPVAEAALQKISNSSLALDIYIWLAYRLHSIQQPTPVSWSALHTQFGAGYKLVRQFKSRFIGPLKEALSVYPEARIDLDEKGIVLRPSPPPIAKHTYQVLLNSA</sequence>
<accession>A0A5M6IK78</accession>
<organism evidence="1 2">
    <name type="scientific">Rhodovastum atsumiense</name>
    <dbReference type="NCBI Taxonomy" id="504468"/>
    <lineage>
        <taxon>Bacteria</taxon>
        <taxon>Pseudomonadati</taxon>
        <taxon>Pseudomonadota</taxon>
        <taxon>Alphaproteobacteria</taxon>
        <taxon>Acetobacterales</taxon>
        <taxon>Acetobacteraceae</taxon>
        <taxon>Rhodovastum</taxon>
    </lineage>
</organism>